<proteinExistence type="predicted"/>
<feature type="non-terminal residue" evidence="2">
    <location>
        <position position="177"/>
    </location>
</feature>
<feature type="compositionally biased region" description="Acidic residues" evidence="1">
    <location>
        <begin position="72"/>
        <end position="85"/>
    </location>
</feature>
<feature type="region of interest" description="Disordered" evidence="1">
    <location>
        <begin position="64"/>
        <end position="119"/>
    </location>
</feature>
<evidence type="ECO:0000313" key="3">
    <source>
        <dbReference type="Proteomes" id="UP000283269"/>
    </source>
</evidence>
<protein>
    <submittedName>
        <fullName evidence="2">Uncharacterized protein</fullName>
    </submittedName>
</protein>
<dbReference type="AlphaFoldDB" id="A0A409XKE5"/>
<reference evidence="2 3" key="1">
    <citation type="journal article" date="2018" name="Evol. Lett.">
        <title>Horizontal gene cluster transfer increased hallucinogenic mushroom diversity.</title>
        <authorList>
            <person name="Reynolds H.T."/>
            <person name="Vijayakumar V."/>
            <person name="Gluck-Thaler E."/>
            <person name="Korotkin H.B."/>
            <person name="Matheny P.B."/>
            <person name="Slot J.C."/>
        </authorList>
    </citation>
    <scope>NUCLEOTIDE SEQUENCE [LARGE SCALE GENOMIC DNA]</scope>
    <source>
        <strain evidence="2 3">2631</strain>
    </source>
</reference>
<dbReference type="Proteomes" id="UP000283269">
    <property type="component" value="Unassembled WGS sequence"/>
</dbReference>
<organism evidence="2 3">
    <name type="scientific">Psilocybe cyanescens</name>
    <dbReference type="NCBI Taxonomy" id="93625"/>
    <lineage>
        <taxon>Eukaryota</taxon>
        <taxon>Fungi</taxon>
        <taxon>Dikarya</taxon>
        <taxon>Basidiomycota</taxon>
        <taxon>Agaricomycotina</taxon>
        <taxon>Agaricomycetes</taxon>
        <taxon>Agaricomycetidae</taxon>
        <taxon>Agaricales</taxon>
        <taxon>Agaricineae</taxon>
        <taxon>Strophariaceae</taxon>
        <taxon>Psilocybe</taxon>
    </lineage>
</organism>
<accession>A0A409XKE5</accession>
<feature type="region of interest" description="Disordered" evidence="1">
    <location>
        <begin position="147"/>
        <end position="177"/>
    </location>
</feature>
<keyword evidence="3" id="KW-1185">Reference proteome</keyword>
<evidence type="ECO:0000256" key="1">
    <source>
        <dbReference type="SAM" id="MobiDB-lite"/>
    </source>
</evidence>
<sequence>MAKKSVCPGCKGSFFNGRPFTKHVSSCKKFDNAADTAIKQHKIAAAKKAEEKRLEIEKRKELILQEQTVPPEDLDDEAMEIDDETPAGPSFKTPSPLPSPPLYSPSPPRRPSGLIARKTRMPLRFRDELPASPPVVIVSKEFDIEADEDYSNNTGPSSSQVSQSGDISYVTEPNRFG</sequence>
<dbReference type="InParanoid" id="A0A409XKE5"/>
<gene>
    <name evidence="2" type="ORF">CVT25_000304</name>
</gene>
<name>A0A409XKE5_PSICY</name>
<feature type="compositionally biased region" description="Pro residues" evidence="1">
    <location>
        <begin position="95"/>
        <end position="110"/>
    </location>
</feature>
<dbReference type="EMBL" id="NHYD01001413">
    <property type="protein sequence ID" value="PPQ91239.1"/>
    <property type="molecule type" value="Genomic_DNA"/>
</dbReference>
<comment type="caution">
    <text evidence="2">The sequence shown here is derived from an EMBL/GenBank/DDBJ whole genome shotgun (WGS) entry which is preliminary data.</text>
</comment>
<evidence type="ECO:0000313" key="2">
    <source>
        <dbReference type="EMBL" id="PPQ91239.1"/>
    </source>
</evidence>